<dbReference type="VEuPathDB" id="PlasmoDB:PYYM_1202400"/>
<dbReference type="OMA" id="TRMFINI"/>
<dbReference type="EMBL" id="LM993659">
    <property type="protein sequence ID" value="VTZ74038.1"/>
    <property type="molecule type" value="Genomic_DNA"/>
</dbReference>
<reference evidence="2 3" key="1">
    <citation type="journal article" date="2014" name="BMC Biol.">
        <title>A comprehensive evaluation of rodent malaria parasite genomes and gene expression.</title>
        <authorList>
            <person name="Otto T.D."/>
            <person name="Bohme U."/>
            <person name="Jackson A.P."/>
            <person name="Hunt M."/>
            <person name="Franke-Fayard B."/>
            <person name="Hoeijmakers W.A."/>
            <person name="Religa A.A."/>
            <person name="Robertson L."/>
            <person name="Sanders M."/>
            <person name="Ogun S.A."/>
            <person name="Cunningham D."/>
            <person name="Erhart A."/>
            <person name="Billker O."/>
            <person name="Khan S.M."/>
            <person name="Stunnenberg H.G."/>
            <person name="Langhorne J."/>
            <person name="Holder A.A."/>
            <person name="Waters A.P."/>
            <person name="Newbold C.I."/>
            <person name="Pain A."/>
            <person name="Berriman M."/>
            <person name="Janse C.J."/>
        </authorList>
    </citation>
    <scope>NUCLEOTIDE SEQUENCE [LARGE SCALE GENOMIC DNA]</scope>
    <source>
        <strain evidence="2 3">17X</strain>
    </source>
</reference>
<dbReference type="InterPro" id="IPR006486">
    <property type="entry name" value="PYST_A"/>
</dbReference>
<feature type="chain" id="PRO_5020555962" evidence="1">
    <location>
        <begin position="26"/>
        <end position="300"/>
    </location>
</feature>
<organism evidence="2 3">
    <name type="scientific">Plasmodium yoelii</name>
    <dbReference type="NCBI Taxonomy" id="5861"/>
    <lineage>
        <taxon>Eukaryota</taxon>
        <taxon>Sar</taxon>
        <taxon>Alveolata</taxon>
        <taxon>Apicomplexa</taxon>
        <taxon>Aconoidasida</taxon>
        <taxon>Haemosporida</taxon>
        <taxon>Plasmodiidae</taxon>
        <taxon>Plasmodium</taxon>
        <taxon>Plasmodium (Vinckeia)</taxon>
    </lineage>
</organism>
<dbReference type="Proteomes" id="UP000072874">
    <property type="component" value="Chromosome 5"/>
</dbReference>
<protein>
    <submittedName>
        <fullName evidence="2">Fam-a protein</fullName>
    </submittedName>
</protein>
<dbReference type="NCBIfam" id="TIGR01599">
    <property type="entry name" value="PYST-A"/>
    <property type="match status" value="1"/>
</dbReference>
<dbReference type="VEuPathDB" id="PlasmoDB:Py17XNL_000504376"/>
<dbReference type="VEuPathDB" id="PlasmoDB:PY17X_0501800"/>
<dbReference type="RefSeq" id="XP_022811622.1">
    <property type="nucleotide sequence ID" value="XM_022955157.1"/>
</dbReference>
<dbReference type="AlphaFoldDB" id="A0A4V0KH22"/>
<dbReference type="KEGG" id="pyo:PY17X_0501800"/>
<accession>A0A4V0KH22</accession>
<dbReference type="GeneID" id="3790293"/>
<evidence type="ECO:0000313" key="3">
    <source>
        <dbReference type="Proteomes" id="UP000072874"/>
    </source>
</evidence>
<sequence>MSKGYIKIIFSLLISSVYMSNKALASEVDSNIEALQTLIQLYSTRFSFLNDYLKETPEQPSFDVCMDPKETKEAENFMNEAELLLQQHAANTDDYKLYRKHDEDSIEYSKKQGNTTIYKFNHKVKNPDKYNYIISMLWNSNTKYFGDKIVKEKVVRAYSPNLRMIQHRYKNDDISFHGYYYALAKKVQVSDDTTIIVYASSDINDYNLGDETKYKNTIVESANLFRPTINSEYDVISGELTKMFVNLSGFIIQKKSDCVDITYLNSMNINTAIFEDLLIRIIHSSEILNILRSTAIISKK</sequence>
<dbReference type="VEuPathDB" id="PlasmoDB:PY04632"/>
<gene>
    <name evidence="2" type="ORF">PY17X_0501800</name>
</gene>
<name>A0A4V0KH22_PLAYE</name>
<feature type="signal peptide" evidence="1">
    <location>
        <begin position="1"/>
        <end position="25"/>
    </location>
</feature>
<evidence type="ECO:0000313" key="2">
    <source>
        <dbReference type="EMBL" id="VTZ74038.1"/>
    </source>
</evidence>
<evidence type="ECO:0000256" key="1">
    <source>
        <dbReference type="SAM" id="SignalP"/>
    </source>
</evidence>
<dbReference type="SUPFAM" id="SSF55961">
    <property type="entry name" value="Bet v1-like"/>
    <property type="match status" value="1"/>
</dbReference>
<keyword evidence="1" id="KW-0732">Signal</keyword>
<proteinExistence type="predicted"/>
<dbReference type="OrthoDB" id="370643at2759"/>